<sequence length="158" mass="17835">MNAPPADPVMPVAVVMEWRDDHGNRWLERRWSCVGVACGAAHAAPPAAAPEPAVIHRDAHGEQWLWRGLAVRLYRDELESYYQNLMGAAPGVFVVTRPDARGDPYPWLVTLCYDQAGNCMEVDETVHKVAMPAELYRWLEAYVLAGYAPEPRHKRQRS</sequence>
<dbReference type="EMBL" id="SLWY01000011">
    <property type="protein sequence ID" value="TCO80944.1"/>
    <property type="molecule type" value="Genomic_DNA"/>
</dbReference>
<keyword evidence="2" id="KW-1185">Reference proteome</keyword>
<evidence type="ECO:0000313" key="2">
    <source>
        <dbReference type="Proteomes" id="UP000295765"/>
    </source>
</evidence>
<proteinExistence type="predicted"/>
<evidence type="ECO:0000313" key="1">
    <source>
        <dbReference type="EMBL" id="TCO80944.1"/>
    </source>
</evidence>
<dbReference type="InterPro" id="IPR021736">
    <property type="entry name" value="DUF3305"/>
</dbReference>
<comment type="caution">
    <text evidence="1">The sequence shown here is derived from an EMBL/GenBank/DDBJ whole genome shotgun (WGS) entry which is preliminary data.</text>
</comment>
<dbReference type="Proteomes" id="UP000295765">
    <property type="component" value="Unassembled WGS sequence"/>
</dbReference>
<gene>
    <name evidence="1" type="ORF">EV699_111145</name>
</gene>
<organism evidence="1 2">
    <name type="scientific">Plasticicumulans lactativorans</name>
    <dbReference type="NCBI Taxonomy" id="1133106"/>
    <lineage>
        <taxon>Bacteria</taxon>
        <taxon>Pseudomonadati</taxon>
        <taxon>Pseudomonadota</taxon>
        <taxon>Gammaproteobacteria</taxon>
        <taxon>Candidatus Competibacteraceae</taxon>
        <taxon>Plasticicumulans</taxon>
    </lineage>
</organism>
<dbReference type="AlphaFoldDB" id="A0A4R2L374"/>
<accession>A0A4R2L374</accession>
<reference evidence="1 2" key="1">
    <citation type="submission" date="2019-03" db="EMBL/GenBank/DDBJ databases">
        <title>Genomic Encyclopedia of Type Strains, Phase IV (KMG-IV): sequencing the most valuable type-strain genomes for metagenomic binning, comparative biology and taxonomic classification.</title>
        <authorList>
            <person name="Goeker M."/>
        </authorList>
    </citation>
    <scope>NUCLEOTIDE SEQUENCE [LARGE SCALE GENOMIC DNA]</scope>
    <source>
        <strain evidence="1 2">DSM 25287</strain>
    </source>
</reference>
<protein>
    <submittedName>
        <fullName evidence="1">Uncharacterized protein DUF3305</fullName>
    </submittedName>
</protein>
<dbReference type="Pfam" id="PF11749">
    <property type="entry name" value="DUF3305"/>
    <property type="match status" value="1"/>
</dbReference>
<name>A0A4R2L374_9GAMM</name>